<sequence>MFLSCHFNLQAIQTESSHKQNIL</sequence>
<organism evidence="1">
    <name type="scientific">Arundo donax</name>
    <name type="common">Giant reed</name>
    <name type="synonym">Donax arundinaceus</name>
    <dbReference type="NCBI Taxonomy" id="35708"/>
    <lineage>
        <taxon>Eukaryota</taxon>
        <taxon>Viridiplantae</taxon>
        <taxon>Streptophyta</taxon>
        <taxon>Embryophyta</taxon>
        <taxon>Tracheophyta</taxon>
        <taxon>Spermatophyta</taxon>
        <taxon>Magnoliopsida</taxon>
        <taxon>Liliopsida</taxon>
        <taxon>Poales</taxon>
        <taxon>Poaceae</taxon>
        <taxon>PACMAD clade</taxon>
        <taxon>Arundinoideae</taxon>
        <taxon>Arundineae</taxon>
        <taxon>Arundo</taxon>
    </lineage>
</organism>
<reference evidence="1" key="2">
    <citation type="journal article" date="2015" name="Data Brief">
        <title>Shoot transcriptome of the giant reed, Arundo donax.</title>
        <authorList>
            <person name="Barrero R.A."/>
            <person name="Guerrero F.D."/>
            <person name="Moolhuijzen P."/>
            <person name="Goolsby J.A."/>
            <person name="Tidwell J."/>
            <person name="Bellgard S.E."/>
            <person name="Bellgard M.I."/>
        </authorList>
    </citation>
    <scope>NUCLEOTIDE SEQUENCE</scope>
    <source>
        <tissue evidence="1">Shoot tissue taken approximately 20 cm above the soil surface</tissue>
    </source>
</reference>
<protein>
    <submittedName>
        <fullName evidence="1">Uncharacterized protein</fullName>
    </submittedName>
</protein>
<evidence type="ECO:0000313" key="1">
    <source>
        <dbReference type="EMBL" id="JAE32419.1"/>
    </source>
</evidence>
<dbReference type="EMBL" id="GBRH01165477">
    <property type="protein sequence ID" value="JAE32419.1"/>
    <property type="molecule type" value="Transcribed_RNA"/>
</dbReference>
<reference evidence="1" key="1">
    <citation type="submission" date="2014-09" db="EMBL/GenBank/DDBJ databases">
        <authorList>
            <person name="Magalhaes I.L.F."/>
            <person name="Oliveira U."/>
            <person name="Santos F.R."/>
            <person name="Vidigal T.H.D.A."/>
            <person name="Brescovit A.D."/>
            <person name="Santos A.J."/>
        </authorList>
    </citation>
    <scope>NUCLEOTIDE SEQUENCE</scope>
    <source>
        <tissue evidence="1">Shoot tissue taken approximately 20 cm above the soil surface</tissue>
    </source>
</reference>
<accession>A0A0A9H9D3</accession>
<name>A0A0A9H9D3_ARUDO</name>
<dbReference type="AlphaFoldDB" id="A0A0A9H9D3"/>
<proteinExistence type="predicted"/>